<dbReference type="AlphaFoldDB" id="A0A4Q0YVA0"/>
<feature type="domain" description="VOC" evidence="2">
    <location>
        <begin position="9"/>
        <end position="125"/>
    </location>
</feature>
<sequence>MENPVTLHGLRHLALKVQNLEECEAFYTKILGMKVLRRASDNLVYLTLGNDNLSLGRAQNETNNTGSALDHFGFIVQSVDDLQTLYDYFVAEDVPLLDKPHKHTDGAWSFHCKDPAGNVIQPIYHPDVH</sequence>
<dbReference type="Pfam" id="PF00903">
    <property type="entry name" value="Glyoxalase"/>
    <property type="match status" value="1"/>
</dbReference>
<dbReference type="SUPFAM" id="SSF54593">
    <property type="entry name" value="Glyoxalase/Bleomycin resistance protein/Dihydroxybiphenyl dioxygenase"/>
    <property type="match status" value="1"/>
</dbReference>
<evidence type="ECO:0000313" key="4">
    <source>
        <dbReference type="Proteomes" id="UP000290287"/>
    </source>
</evidence>
<keyword evidence="4" id="KW-1185">Reference proteome</keyword>
<dbReference type="CDD" id="cd06587">
    <property type="entry name" value="VOC"/>
    <property type="match status" value="1"/>
</dbReference>
<dbReference type="PANTHER" id="PTHR43048">
    <property type="entry name" value="METHYLMALONYL-COA EPIMERASE"/>
    <property type="match status" value="1"/>
</dbReference>
<evidence type="ECO:0000313" key="3">
    <source>
        <dbReference type="EMBL" id="RXJ73059.1"/>
    </source>
</evidence>
<gene>
    <name evidence="3" type="ORF">CS022_12315</name>
</gene>
<dbReference type="GO" id="GO:0046872">
    <property type="term" value="F:metal ion binding"/>
    <property type="evidence" value="ECO:0007669"/>
    <property type="project" value="UniProtKB-KW"/>
</dbReference>
<reference evidence="3 4" key="1">
    <citation type="submission" date="2017-10" db="EMBL/GenBank/DDBJ databases">
        <title>Nyctiphanis sp. nov., isolated from the stomach of the euphausiid Nyctiphanes simplex (Hansen, 1911) in the Gulf of California.</title>
        <authorList>
            <person name="Gomez-Gil B."/>
            <person name="Aguilar-Mendez M."/>
            <person name="Lopez-Cortes A."/>
            <person name="Gomez-Gutierrez J."/>
            <person name="Roque A."/>
            <person name="Lang E."/>
            <person name="Gonzalez-Castillo A."/>
        </authorList>
    </citation>
    <scope>NUCLEOTIDE SEQUENCE [LARGE SCALE GENOMIC DNA]</scope>
    <source>
        <strain evidence="3 4">CAIM 600</strain>
    </source>
</reference>
<dbReference type="Proteomes" id="UP000290287">
    <property type="component" value="Unassembled WGS sequence"/>
</dbReference>
<evidence type="ECO:0000256" key="1">
    <source>
        <dbReference type="ARBA" id="ARBA00022723"/>
    </source>
</evidence>
<proteinExistence type="predicted"/>
<dbReference type="RefSeq" id="WP_129122501.1">
    <property type="nucleotide sequence ID" value="NZ_PEIB01000013.1"/>
</dbReference>
<dbReference type="EMBL" id="PEIB01000013">
    <property type="protein sequence ID" value="RXJ73059.1"/>
    <property type="molecule type" value="Genomic_DNA"/>
</dbReference>
<dbReference type="InterPro" id="IPR029068">
    <property type="entry name" value="Glyas_Bleomycin-R_OHBP_Dase"/>
</dbReference>
<comment type="caution">
    <text evidence="3">The sequence shown here is derived from an EMBL/GenBank/DDBJ whole genome shotgun (WGS) entry which is preliminary data.</text>
</comment>
<dbReference type="GO" id="GO:0004493">
    <property type="term" value="F:methylmalonyl-CoA epimerase activity"/>
    <property type="evidence" value="ECO:0007669"/>
    <property type="project" value="TreeGrafter"/>
</dbReference>
<dbReference type="OrthoDB" id="9804944at2"/>
<keyword evidence="1" id="KW-0479">Metal-binding</keyword>
<dbReference type="PROSITE" id="PS51819">
    <property type="entry name" value="VOC"/>
    <property type="match status" value="1"/>
</dbReference>
<dbReference type="Gene3D" id="3.10.180.10">
    <property type="entry name" value="2,3-Dihydroxybiphenyl 1,2-Dioxygenase, domain 1"/>
    <property type="match status" value="1"/>
</dbReference>
<dbReference type="PANTHER" id="PTHR43048:SF4">
    <property type="entry name" value="RING-CLEAVING DIOXYGENASE-RELATED"/>
    <property type="match status" value="1"/>
</dbReference>
<evidence type="ECO:0000259" key="2">
    <source>
        <dbReference type="PROSITE" id="PS51819"/>
    </source>
</evidence>
<organism evidence="3 4">
    <name type="scientific">Veronia nyctiphanis</name>
    <dbReference type="NCBI Taxonomy" id="1278244"/>
    <lineage>
        <taxon>Bacteria</taxon>
        <taxon>Pseudomonadati</taxon>
        <taxon>Pseudomonadota</taxon>
        <taxon>Gammaproteobacteria</taxon>
        <taxon>Vibrionales</taxon>
        <taxon>Vibrionaceae</taxon>
        <taxon>Veronia</taxon>
    </lineage>
</organism>
<dbReference type="InterPro" id="IPR004360">
    <property type="entry name" value="Glyas_Fos-R_dOase_dom"/>
</dbReference>
<protein>
    <submittedName>
        <fullName evidence="3">Glyoxalase</fullName>
    </submittedName>
</protein>
<accession>A0A4Q0YVA0</accession>
<dbReference type="InterPro" id="IPR037523">
    <property type="entry name" value="VOC_core"/>
</dbReference>
<name>A0A4Q0YVA0_9GAMM</name>
<dbReference type="GO" id="GO:0046491">
    <property type="term" value="P:L-methylmalonyl-CoA metabolic process"/>
    <property type="evidence" value="ECO:0007669"/>
    <property type="project" value="TreeGrafter"/>
</dbReference>
<dbReference type="InterPro" id="IPR051785">
    <property type="entry name" value="MMCE/EMCE_epimerase"/>
</dbReference>